<evidence type="ECO:0000313" key="3">
    <source>
        <dbReference type="Proteomes" id="UP000595610"/>
    </source>
</evidence>
<feature type="transmembrane region" description="Helical" evidence="1">
    <location>
        <begin position="40"/>
        <end position="59"/>
    </location>
</feature>
<protein>
    <submittedName>
        <fullName evidence="2">DUF4239 domain-containing protein</fullName>
    </submittedName>
</protein>
<dbReference type="InterPro" id="IPR025333">
    <property type="entry name" value="DUF4239"/>
</dbReference>
<evidence type="ECO:0000256" key="1">
    <source>
        <dbReference type="SAM" id="Phobius"/>
    </source>
</evidence>
<keyword evidence="1" id="KW-0812">Transmembrane</keyword>
<reference evidence="2 3" key="1">
    <citation type="submission" date="2020-12" db="EMBL/GenBank/DDBJ databases">
        <title>FDA dAtabase for Regulatory Grade micrObial Sequences (FDA-ARGOS): Supporting development and validation of Infectious Disease Dx tests.</title>
        <authorList>
            <person name="Nelson B."/>
            <person name="Plummer A."/>
            <person name="Tallon L."/>
            <person name="Sadzewicz L."/>
            <person name="Zhao X."/>
            <person name="Boylan J."/>
            <person name="Ott S."/>
            <person name="Bowen H."/>
            <person name="Vavikolanu K."/>
            <person name="Mehta A."/>
            <person name="Aluvathingal J."/>
            <person name="Nadendla S."/>
            <person name="Myers T."/>
            <person name="Yan Y."/>
            <person name="Sichtig H."/>
        </authorList>
    </citation>
    <scope>NUCLEOTIDE SEQUENCE [LARGE SCALE GENOMIC DNA]</scope>
    <source>
        <strain evidence="2 3">FDAARGOS_1049</strain>
    </source>
</reference>
<keyword evidence="3" id="KW-1185">Reference proteome</keyword>
<evidence type="ECO:0000313" key="2">
    <source>
        <dbReference type="EMBL" id="QQC62602.1"/>
    </source>
</evidence>
<dbReference type="RefSeq" id="WP_042328480.1">
    <property type="nucleotide sequence ID" value="NZ_CP066075.1"/>
</dbReference>
<feature type="transmembrane region" description="Helical" evidence="1">
    <location>
        <begin position="220"/>
        <end position="240"/>
    </location>
</feature>
<dbReference type="KEGG" id="pgis:I6I06_09660"/>
<keyword evidence="1" id="KW-0472">Membrane</keyword>
<name>A0A7T4MZV3_9BURK</name>
<proteinExistence type="predicted"/>
<sequence length="266" mass="29253">MSEVSSAFLVFALLLMATGIGVWVRPLLPEEHKAHETVQLIQLVIGMLVTFAALVLGLLTASAKSSFDTAANDLRTYAADLIEFDTTMRELGSDADESRRLLRQYTAAAIASTWPREPAPSGDYPKVTSPQNNSQNLENVRLGDMLTSVGRQLRKLQPRDSLQQRALEDALTQYRRVVDARWKIIEEAHSSISQPFFKTLTFWLGVIFLSFGLIAPRNTLALVTISLGAVSIASAVYVIVDLDTPFSGPIVISSLPLRDALTHLRS</sequence>
<dbReference type="Proteomes" id="UP000595610">
    <property type="component" value="Chromosome 1"/>
</dbReference>
<dbReference type="Pfam" id="PF14023">
    <property type="entry name" value="Bestrophin-like"/>
    <property type="match status" value="1"/>
</dbReference>
<feature type="transmembrane region" description="Helical" evidence="1">
    <location>
        <begin position="7"/>
        <end position="28"/>
    </location>
</feature>
<gene>
    <name evidence="2" type="ORF">I6I06_09660</name>
</gene>
<keyword evidence="1" id="KW-1133">Transmembrane helix</keyword>
<organism evidence="2 3">
    <name type="scientific">Paraburkholderia ginsengisoli</name>
    <dbReference type="NCBI Taxonomy" id="311231"/>
    <lineage>
        <taxon>Bacteria</taxon>
        <taxon>Pseudomonadati</taxon>
        <taxon>Pseudomonadota</taxon>
        <taxon>Betaproteobacteria</taxon>
        <taxon>Burkholderiales</taxon>
        <taxon>Burkholderiaceae</taxon>
        <taxon>Paraburkholderia</taxon>
    </lineage>
</organism>
<dbReference type="AlphaFoldDB" id="A0A7T4MZV3"/>
<dbReference type="EMBL" id="CP066075">
    <property type="protein sequence ID" value="QQC62602.1"/>
    <property type="molecule type" value="Genomic_DNA"/>
</dbReference>
<accession>A0A7T4MZV3</accession>